<keyword evidence="1" id="KW-0812">Transmembrane</keyword>
<feature type="transmembrane region" description="Helical" evidence="1">
    <location>
        <begin position="138"/>
        <end position="160"/>
    </location>
</feature>
<dbReference type="Proteomes" id="UP001168528">
    <property type="component" value="Unassembled WGS sequence"/>
</dbReference>
<evidence type="ECO:0000313" key="3">
    <source>
        <dbReference type="EMBL" id="MDO1444741.1"/>
    </source>
</evidence>
<organism evidence="3 4">
    <name type="scientific">Rhodocytophaga aerolata</name>
    <dbReference type="NCBI Taxonomy" id="455078"/>
    <lineage>
        <taxon>Bacteria</taxon>
        <taxon>Pseudomonadati</taxon>
        <taxon>Bacteroidota</taxon>
        <taxon>Cytophagia</taxon>
        <taxon>Cytophagales</taxon>
        <taxon>Rhodocytophagaceae</taxon>
        <taxon>Rhodocytophaga</taxon>
    </lineage>
</organism>
<dbReference type="InterPro" id="IPR027383">
    <property type="entry name" value="Znf_put"/>
</dbReference>
<dbReference type="Pfam" id="PF13490">
    <property type="entry name" value="zf-HC2"/>
    <property type="match status" value="1"/>
</dbReference>
<feature type="transmembrane region" description="Helical" evidence="1">
    <location>
        <begin position="84"/>
        <end position="107"/>
    </location>
</feature>
<sequence length="173" mass="19780">MKHLTDEELFRLLDGECSAEEKHTFEAHLHTCAACMASYKDLRAIDLQLQQLPIESPSLDFTEKLMDKLQVAPVLQRKSQWKTYLLMLAPFGVVFVFSMLLFAGYAAGWLTFGSGTETIPFQFQLPSVNLQPLLENSWLVNLFLLVNTALALLLLDKAVLQPFFRKRFNRVVK</sequence>
<dbReference type="RefSeq" id="WP_302035544.1">
    <property type="nucleotide sequence ID" value="NZ_JAUKPO010000001.1"/>
</dbReference>
<reference evidence="3" key="1">
    <citation type="submission" date="2023-07" db="EMBL/GenBank/DDBJ databases">
        <title>The genome sequence of Rhodocytophaga aerolata KACC 12507.</title>
        <authorList>
            <person name="Zhang X."/>
        </authorList>
    </citation>
    <scope>NUCLEOTIDE SEQUENCE</scope>
    <source>
        <strain evidence="3">KACC 12507</strain>
    </source>
</reference>
<gene>
    <name evidence="3" type="ORF">Q0590_00690</name>
</gene>
<accession>A0ABT8QY21</accession>
<dbReference type="EMBL" id="JAUKPO010000001">
    <property type="protein sequence ID" value="MDO1444741.1"/>
    <property type="molecule type" value="Genomic_DNA"/>
</dbReference>
<keyword evidence="1" id="KW-1133">Transmembrane helix</keyword>
<proteinExistence type="predicted"/>
<evidence type="ECO:0000313" key="4">
    <source>
        <dbReference type="Proteomes" id="UP001168528"/>
    </source>
</evidence>
<evidence type="ECO:0000256" key="1">
    <source>
        <dbReference type="SAM" id="Phobius"/>
    </source>
</evidence>
<feature type="domain" description="Putative zinc-finger" evidence="2">
    <location>
        <begin position="9"/>
        <end position="35"/>
    </location>
</feature>
<dbReference type="Gene3D" id="1.10.10.1320">
    <property type="entry name" value="Anti-sigma factor, zinc-finger domain"/>
    <property type="match status" value="1"/>
</dbReference>
<protein>
    <submittedName>
        <fullName evidence="3">Zf-HC2 domain-containing protein</fullName>
    </submittedName>
</protein>
<comment type="caution">
    <text evidence="3">The sequence shown here is derived from an EMBL/GenBank/DDBJ whole genome shotgun (WGS) entry which is preliminary data.</text>
</comment>
<name>A0ABT8QY21_9BACT</name>
<dbReference type="InterPro" id="IPR041916">
    <property type="entry name" value="Anti_sigma_zinc_sf"/>
</dbReference>
<evidence type="ECO:0000259" key="2">
    <source>
        <dbReference type="Pfam" id="PF13490"/>
    </source>
</evidence>
<keyword evidence="4" id="KW-1185">Reference proteome</keyword>
<keyword evidence="1" id="KW-0472">Membrane</keyword>